<dbReference type="STRING" id="1569628.A0A316UZH3"/>
<feature type="region of interest" description="Disordered" evidence="1">
    <location>
        <begin position="293"/>
        <end position="335"/>
    </location>
</feature>
<dbReference type="RefSeq" id="XP_025365234.1">
    <property type="nucleotide sequence ID" value="XM_025505150.1"/>
</dbReference>
<dbReference type="AlphaFoldDB" id="A0A316UZH3"/>
<sequence>MLAATLRDATQARRGLAVDLIRAFPYTYQAAGPSSQRLLHSSPSCNDDLDLDPESIQAKMLAKLQSRYTKPQPPQASAQQHQRQQQSPPDQSPSPLPPSVAEQATTSPEAAAEAITHLVAESLIEAEATGVAQAALAAETASPAQPPPPSDTTPAEAPTVGKYEEGRFLPKTPDNSPWLARYVRPSHAGSAEGADVPSIYYGKLLKPGGIRGNSSGTMKSTSQRLKDLGVNPASLPLNDAKAMRAVQAGIRRFERAGRMVGAKHGAWQYKSRKLSEAEIEQFRQEVEAEAARALEEDETTDYSDDGNRTVMRRGFPTGTDTSRAPGGGGGSGMTLRRWTSVADERIEAARAAGLFKENKLRGKPLEAEIHERNPYLGHEERLMNRMIKKQGASPPWVELNNTFHSHLGQFRGKLVDTFARRAVRALTQSGALLSSGGPGTGTTGGTEESRRAYFLALAQGYRDANWEREERAYHEESVKDLNDTLRRYNSIAPPSARKSPVVREVELQRCYEVSAEVIAEGLNEAWLEVTGQKVRPDMSSGMFGGKSGPQVYDIWGRPVQDNASTSAGNGGGWSLSSLFARDHAADLERSNVGGDGDERDSVRNRSDADQTGLHRRSKSSAEGVGLITKIKQWLALEGGSKDGEEASRRS</sequence>
<organism evidence="3 4">
    <name type="scientific">Jaminaea rosea</name>
    <dbReference type="NCBI Taxonomy" id="1569628"/>
    <lineage>
        <taxon>Eukaryota</taxon>
        <taxon>Fungi</taxon>
        <taxon>Dikarya</taxon>
        <taxon>Basidiomycota</taxon>
        <taxon>Ustilaginomycotina</taxon>
        <taxon>Exobasidiomycetes</taxon>
        <taxon>Microstromatales</taxon>
        <taxon>Microstromatales incertae sedis</taxon>
        <taxon>Jaminaea</taxon>
    </lineage>
</organism>
<evidence type="ECO:0000259" key="2">
    <source>
        <dbReference type="Pfam" id="PF09350"/>
    </source>
</evidence>
<evidence type="ECO:0000313" key="4">
    <source>
        <dbReference type="Proteomes" id="UP000245884"/>
    </source>
</evidence>
<feature type="compositionally biased region" description="Low complexity" evidence="1">
    <location>
        <begin position="75"/>
        <end position="89"/>
    </location>
</feature>
<feature type="region of interest" description="Disordered" evidence="1">
    <location>
        <begin position="66"/>
        <end position="110"/>
    </location>
</feature>
<dbReference type="PANTHER" id="PTHR39394:SF1">
    <property type="entry name" value="DNAJ HOMOLOGUE SUBFAMILY C MEMBER 28 CONSERVED DOMAIN-CONTAINING PROTEIN"/>
    <property type="match status" value="1"/>
</dbReference>
<reference evidence="3 4" key="1">
    <citation type="journal article" date="2018" name="Mol. Biol. Evol.">
        <title>Broad Genomic Sampling Reveals a Smut Pathogenic Ancestry of the Fungal Clade Ustilaginomycotina.</title>
        <authorList>
            <person name="Kijpornyongpan T."/>
            <person name="Mondo S.J."/>
            <person name="Barry K."/>
            <person name="Sandor L."/>
            <person name="Lee J."/>
            <person name="Lipzen A."/>
            <person name="Pangilinan J."/>
            <person name="LaButti K."/>
            <person name="Hainaut M."/>
            <person name="Henrissat B."/>
            <person name="Grigoriev I.V."/>
            <person name="Spatafora J.W."/>
            <person name="Aime M.C."/>
        </authorList>
    </citation>
    <scope>NUCLEOTIDE SEQUENCE [LARGE SCALE GENOMIC DNA]</scope>
    <source>
        <strain evidence="3 4">MCA 5214</strain>
    </source>
</reference>
<proteinExistence type="predicted"/>
<dbReference type="GeneID" id="37026973"/>
<dbReference type="OrthoDB" id="547796at2759"/>
<dbReference type="Pfam" id="PF09350">
    <property type="entry name" value="DJC28_CD"/>
    <property type="match status" value="1"/>
</dbReference>
<feature type="compositionally biased region" description="Basic and acidic residues" evidence="1">
    <location>
        <begin position="599"/>
        <end position="608"/>
    </location>
</feature>
<dbReference type="InterPro" id="IPR018961">
    <property type="entry name" value="DnaJ_homolog_subfam-C_membr-28"/>
</dbReference>
<feature type="region of interest" description="Disordered" evidence="1">
    <location>
        <begin position="588"/>
        <end position="622"/>
    </location>
</feature>
<gene>
    <name evidence="3" type="ORF">BDZ90DRAFT_229633</name>
</gene>
<dbReference type="PANTHER" id="PTHR39394">
    <property type="entry name" value="YALI0E31793P"/>
    <property type="match status" value="1"/>
</dbReference>
<feature type="region of interest" description="Disordered" evidence="1">
    <location>
        <begin position="32"/>
        <end position="51"/>
    </location>
</feature>
<dbReference type="Proteomes" id="UP000245884">
    <property type="component" value="Unassembled WGS sequence"/>
</dbReference>
<feature type="compositionally biased region" description="Acidic residues" evidence="1">
    <location>
        <begin position="295"/>
        <end position="304"/>
    </location>
</feature>
<name>A0A316UZH3_9BASI</name>
<feature type="region of interest" description="Disordered" evidence="1">
    <location>
        <begin position="135"/>
        <end position="176"/>
    </location>
</feature>
<feature type="compositionally biased region" description="Polar residues" evidence="1">
    <location>
        <begin position="32"/>
        <end position="45"/>
    </location>
</feature>
<keyword evidence="4" id="KW-1185">Reference proteome</keyword>
<evidence type="ECO:0000256" key="1">
    <source>
        <dbReference type="SAM" id="MobiDB-lite"/>
    </source>
</evidence>
<evidence type="ECO:0000313" key="3">
    <source>
        <dbReference type="EMBL" id="PWN30622.1"/>
    </source>
</evidence>
<accession>A0A316UZH3</accession>
<dbReference type="EMBL" id="KZ819662">
    <property type="protein sequence ID" value="PWN30622.1"/>
    <property type="molecule type" value="Genomic_DNA"/>
</dbReference>
<protein>
    <recommendedName>
        <fullName evidence="2">DnaJ homologue subfamily C member 28 conserved domain-containing protein</fullName>
    </recommendedName>
</protein>
<feature type="domain" description="DnaJ homologue subfamily C member 28 conserved" evidence="2">
    <location>
        <begin position="341"/>
        <end position="410"/>
    </location>
</feature>